<accession>A0ABN9W9V4</accession>
<comment type="caution">
    <text evidence="2">The sequence shown here is derived from an EMBL/GenBank/DDBJ whole genome shotgun (WGS) entry which is preliminary data.</text>
</comment>
<evidence type="ECO:0000313" key="3">
    <source>
        <dbReference type="Proteomes" id="UP001189429"/>
    </source>
</evidence>
<feature type="region of interest" description="Disordered" evidence="1">
    <location>
        <begin position="1"/>
        <end position="48"/>
    </location>
</feature>
<evidence type="ECO:0000313" key="2">
    <source>
        <dbReference type="EMBL" id="CAK0881560.1"/>
    </source>
</evidence>
<reference evidence="2" key="1">
    <citation type="submission" date="2023-10" db="EMBL/GenBank/DDBJ databases">
        <authorList>
            <person name="Chen Y."/>
            <person name="Shah S."/>
            <person name="Dougan E. K."/>
            <person name="Thang M."/>
            <person name="Chan C."/>
        </authorList>
    </citation>
    <scope>NUCLEOTIDE SEQUENCE [LARGE SCALE GENOMIC DNA]</scope>
</reference>
<feature type="compositionally biased region" description="Polar residues" evidence="1">
    <location>
        <begin position="32"/>
        <end position="43"/>
    </location>
</feature>
<organism evidence="2 3">
    <name type="scientific">Prorocentrum cordatum</name>
    <dbReference type="NCBI Taxonomy" id="2364126"/>
    <lineage>
        <taxon>Eukaryota</taxon>
        <taxon>Sar</taxon>
        <taxon>Alveolata</taxon>
        <taxon>Dinophyceae</taxon>
        <taxon>Prorocentrales</taxon>
        <taxon>Prorocentraceae</taxon>
        <taxon>Prorocentrum</taxon>
    </lineage>
</organism>
<keyword evidence="3" id="KW-1185">Reference proteome</keyword>
<feature type="compositionally biased region" description="Gly residues" evidence="1">
    <location>
        <begin position="1"/>
        <end position="10"/>
    </location>
</feature>
<proteinExistence type="predicted"/>
<name>A0ABN9W9V4_9DINO</name>
<sequence length="119" mass="12473">MSDGAKGGDAQGNWMFEPVGQPGYQAGIGRVEQSSLPQSSQAPGKTAAAGARSLECILVLAMRRWHEEGGFTLPAIHARLVKTAAEYQAHGAERRAAPWCVLGVACAMAAQAVRERGIA</sequence>
<protein>
    <submittedName>
        <fullName evidence="2">Uncharacterized protein</fullName>
    </submittedName>
</protein>
<dbReference type="EMBL" id="CAUYUJ010018203">
    <property type="protein sequence ID" value="CAK0881560.1"/>
    <property type="molecule type" value="Genomic_DNA"/>
</dbReference>
<gene>
    <name evidence="2" type="ORF">PCOR1329_LOCUS64366</name>
</gene>
<dbReference type="Proteomes" id="UP001189429">
    <property type="component" value="Unassembled WGS sequence"/>
</dbReference>
<evidence type="ECO:0000256" key="1">
    <source>
        <dbReference type="SAM" id="MobiDB-lite"/>
    </source>
</evidence>